<evidence type="ECO:0000313" key="3">
    <source>
        <dbReference type="Proteomes" id="UP000029385"/>
    </source>
</evidence>
<evidence type="ECO:0008006" key="4">
    <source>
        <dbReference type="Google" id="ProtNLM"/>
    </source>
</evidence>
<comment type="caution">
    <text evidence="2">The sequence shown here is derived from an EMBL/GenBank/DDBJ whole genome shotgun (WGS) entry which is preliminary data.</text>
</comment>
<protein>
    <recommendedName>
        <fullName evidence="4">Lipoprotein</fullName>
    </recommendedName>
</protein>
<dbReference type="RefSeq" id="WP_022967711.1">
    <property type="nucleotide sequence ID" value="NZ_ATVD01000001.1"/>
</dbReference>
<dbReference type="STRING" id="1121015.GCA_000420545_00037"/>
<proteinExistence type="predicted"/>
<dbReference type="PATRIC" id="fig|1121015.4.peg.2443"/>
<feature type="signal peptide" evidence="1">
    <location>
        <begin position="1"/>
        <end position="16"/>
    </location>
</feature>
<organism evidence="2 3">
    <name type="scientific">Arenimonas oryziterrae DSM 21050 = YC6267</name>
    <dbReference type="NCBI Taxonomy" id="1121015"/>
    <lineage>
        <taxon>Bacteria</taxon>
        <taxon>Pseudomonadati</taxon>
        <taxon>Pseudomonadota</taxon>
        <taxon>Gammaproteobacteria</taxon>
        <taxon>Lysobacterales</taxon>
        <taxon>Lysobacteraceae</taxon>
        <taxon>Arenimonas</taxon>
    </lineage>
</organism>
<reference evidence="2 3" key="1">
    <citation type="submission" date="2013-09" db="EMBL/GenBank/DDBJ databases">
        <title>Genome sequencing of Arenimonas oryziterrae.</title>
        <authorList>
            <person name="Chen F."/>
            <person name="Wang G."/>
        </authorList>
    </citation>
    <scope>NUCLEOTIDE SEQUENCE [LARGE SCALE GENOMIC DNA]</scope>
    <source>
        <strain evidence="2 3">YC6267</strain>
    </source>
</reference>
<dbReference type="OrthoDB" id="6024770at2"/>
<name>A0A091APW7_9GAMM</name>
<dbReference type="EMBL" id="AVCI01000045">
    <property type="protein sequence ID" value="KFN41019.1"/>
    <property type="molecule type" value="Genomic_DNA"/>
</dbReference>
<dbReference type="AlphaFoldDB" id="A0A091APW7"/>
<evidence type="ECO:0000256" key="1">
    <source>
        <dbReference type="SAM" id="SignalP"/>
    </source>
</evidence>
<evidence type="ECO:0000313" key="2">
    <source>
        <dbReference type="EMBL" id="KFN41019.1"/>
    </source>
</evidence>
<accession>A0A091APW7</accession>
<gene>
    <name evidence="2" type="ORF">N789_03815</name>
</gene>
<keyword evidence="1" id="KW-0732">Signal</keyword>
<dbReference type="Proteomes" id="UP000029385">
    <property type="component" value="Unassembled WGS sequence"/>
</dbReference>
<sequence length="70" mass="7840">MRKLFALLLFVLNLNACDLDPSKTTRVSAIRELSLPKGRMHELRDLPKGFQYCLTHGAKPVAPACRFAKA</sequence>
<keyword evidence="3" id="KW-1185">Reference proteome</keyword>
<feature type="chain" id="PRO_5001870414" description="Lipoprotein" evidence="1">
    <location>
        <begin position="17"/>
        <end position="70"/>
    </location>
</feature>